<feature type="compositionally biased region" description="Polar residues" evidence="1">
    <location>
        <begin position="328"/>
        <end position="337"/>
    </location>
</feature>
<sequence>MAGARPGEAKSSGHSNGHTNGSLKKASKSIKGANSLDSAVSRRTPKQPTGSGFFVRSFHVAARLLTWYSIITVIFRCPSSLDACTESSPAICKPYFQLKQTVSPHLGPYYDAYAAPYVDMAKPYYETFDRAVVAPGRTYAVKYGGPKLTQAQAYGQVQWEKQVQPQVAKFQTLARHQYDRTISPYVAKASVALGPYYDIARANAFQTYHELLLPTYSFVQPYILNSYDAVYAFTKDTVVPSTVWAGNKTYLFLDSTIWPRLRDVYTATVEPQLVRIGERLGRYNRKKTRPTAEDAKATALKSTFAKPSSSVASPTSAPSVTAAKPSTRVDSASTATNDAMEPQEAVGEVKVDAKKSSSTPEEVRELAAKTVAEDLELWKGKFAQVAEEGASGIEEQVDEISTRMIDRQSVMGRSLVTQLDETVKSELSRLRPTILSVLEKGGDDASRIEDEVATAVRAAGLKIKNKAQDVRAWRQNYEQETEIAVTKAAQEHFAIIEETRDLALQKIGMKWAWMDGVTYKDWKKFHDLRAQFNEWTEDLKRLVTTHPGLVAAQKVGTDIEDQAMSIAQEAAEELGRLKKVASWKAVARDYSEEFDTDTMKLAAEAAQQKIAGAAKKAAENVEGVAGSVVEGVESAGEGVREGISRVISSDADDTPIDSLSETDSETSAVPPMESLTAEPVESASDLSSSSTIRSSVSSSSPSNDDIDTKTSDPEPVEPLPTSEHLDGPEQIQETIVEPTDGQKPTEDADTKPDSTASVKPALFGAAAQAVPSRQPILDDDIIESASSSLSSAASVVRSDFPDGITSAAQSAYTVALAKAAEEYSSAMSAVSAQISGEPKPAHEELFSSVSGAYFGAIAAANSRLFEASPAASWSVYGTPTTKWIPNSVPVPTDIPSVDWERVHSIAQHNWQDSVNWAGEQYASAKNAISDQYESAKVAVGAAEPTPSTQLENVERRAQMLLDQAKHNYYAGLGMAHARYSDFLSAASTAVSSLTTSPTPTDLKGSASSAASVASETASSVASAATEAAGSAASYASDAAESVVDSITGTASDTGDKIAENWEYIITQVSSQVYGAPTPTPWYQNLYEAASGYAEEAGDAAHDYASAAGDYASSATNAAADQYSAVTSAAGDYAGSAGDAASSQYSVVSSLVSELIIGKEPTFTESVYSRLAGALASGSSSASSFASAASETAASAASEATDAAESVIDRVKDEL</sequence>
<organism evidence="2 3">
    <name type="scientific">Monosporascus ibericus</name>
    <dbReference type="NCBI Taxonomy" id="155417"/>
    <lineage>
        <taxon>Eukaryota</taxon>
        <taxon>Fungi</taxon>
        <taxon>Dikarya</taxon>
        <taxon>Ascomycota</taxon>
        <taxon>Pezizomycotina</taxon>
        <taxon>Sordariomycetes</taxon>
        <taxon>Xylariomycetidae</taxon>
        <taxon>Xylariales</taxon>
        <taxon>Xylariales incertae sedis</taxon>
        <taxon>Monosporascus</taxon>
    </lineage>
</organism>
<gene>
    <name evidence="2" type="ORF">DL764_009266</name>
</gene>
<dbReference type="Proteomes" id="UP000293360">
    <property type="component" value="Unassembled WGS sequence"/>
</dbReference>
<dbReference type="PANTHER" id="PTHR23242">
    <property type="entry name" value="TRANSCRIPTION FACTOR HOXA13"/>
    <property type="match status" value="1"/>
</dbReference>
<evidence type="ECO:0000313" key="2">
    <source>
        <dbReference type="EMBL" id="RYO84875.1"/>
    </source>
</evidence>
<accession>A0A4Q4SVD4</accession>
<dbReference type="PANTHER" id="PTHR23242:SF9">
    <property type="entry name" value="TRANSCRIPTION FACTOR HOXA13"/>
    <property type="match status" value="1"/>
</dbReference>
<proteinExistence type="predicted"/>
<feature type="region of interest" description="Disordered" evidence="1">
    <location>
        <begin position="307"/>
        <end position="357"/>
    </location>
</feature>
<comment type="caution">
    <text evidence="2">The sequence shown here is derived from an EMBL/GenBank/DDBJ whole genome shotgun (WGS) entry which is preliminary data.</text>
</comment>
<feature type="compositionally biased region" description="Basic and acidic residues" evidence="1">
    <location>
        <begin position="347"/>
        <end position="357"/>
    </location>
</feature>
<dbReference type="AlphaFoldDB" id="A0A4Q4SVD4"/>
<dbReference type="EMBL" id="QJNU01000836">
    <property type="protein sequence ID" value="RYO84875.1"/>
    <property type="molecule type" value="Genomic_DNA"/>
</dbReference>
<feature type="region of interest" description="Disordered" evidence="1">
    <location>
        <begin position="645"/>
        <end position="756"/>
    </location>
</feature>
<evidence type="ECO:0000313" key="3">
    <source>
        <dbReference type="Proteomes" id="UP000293360"/>
    </source>
</evidence>
<feature type="compositionally biased region" description="Acidic residues" evidence="1">
    <location>
        <begin position="650"/>
        <end position="664"/>
    </location>
</feature>
<feature type="compositionally biased region" description="Low complexity" evidence="1">
    <location>
        <begin position="307"/>
        <end position="326"/>
    </location>
</feature>
<feature type="compositionally biased region" description="Low complexity" evidence="1">
    <location>
        <begin position="682"/>
        <end position="702"/>
    </location>
</feature>
<evidence type="ECO:0008006" key="4">
    <source>
        <dbReference type="Google" id="ProtNLM"/>
    </source>
</evidence>
<dbReference type="OrthoDB" id="3260408at2759"/>
<name>A0A4Q4SVD4_9PEZI</name>
<keyword evidence="3" id="KW-1185">Reference proteome</keyword>
<feature type="region of interest" description="Disordered" evidence="1">
    <location>
        <begin position="1"/>
        <end position="47"/>
    </location>
</feature>
<feature type="compositionally biased region" description="Basic and acidic residues" evidence="1">
    <location>
        <begin position="743"/>
        <end position="752"/>
    </location>
</feature>
<protein>
    <recommendedName>
        <fullName evidence="4">Transcription factor hoxa13</fullName>
    </recommendedName>
</protein>
<feature type="compositionally biased region" description="Low complexity" evidence="1">
    <location>
        <begin position="12"/>
        <end position="22"/>
    </location>
</feature>
<dbReference type="STRING" id="155417.A0A4Q4SVD4"/>
<reference evidence="2 3" key="1">
    <citation type="submission" date="2018-06" db="EMBL/GenBank/DDBJ databases">
        <title>Complete Genomes of Monosporascus.</title>
        <authorList>
            <person name="Robinson A.J."/>
            <person name="Natvig D.O."/>
        </authorList>
    </citation>
    <scope>NUCLEOTIDE SEQUENCE [LARGE SCALE GENOMIC DNA]</scope>
    <source>
        <strain evidence="2 3">CBS 110550</strain>
    </source>
</reference>
<evidence type="ECO:0000256" key="1">
    <source>
        <dbReference type="SAM" id="MobiDB-lite"/>
    </source>
</evidence>